<dbReference type="Gene3D" id="3.40.50.720">
    <property type="entry name" value="NAD(P)-binding Rossmann-like Domain"/>
    <property type="match status" value="1"/>
</dbReference>
<dbReference type="PANTHER" id="PTHR11811">
    <property type="entry name" value="6-PHOSPHOGLUCONATE DEHYDROGENASE"/>
    <property type="match status" value="1"/>
</dbReference>
<dbReference type="Pfam" id="PF03446">
    <property type="entry name" value="NAD_binding_2"/>
    <property type="match status" value="1"/>
</dbReference>
<dbReference type="SMART" id="SM01350">
    <property type="entry name" value="6PGD"/>
    <property type="match status" value="1"/>
</dbReference>
<reference evidence="5 6" key="1">
    <citation type="submission" date="2020-02" db="EMBL/GenBank/DDBJ databases">
        <title>Whole-genome analyses of novel actinobacteria.</title>
        <authorList>
            <person name="Sahin N."/>
            <person name="Tokatli A."/>
        </authorList>
    </citation>
    <scope>NUCLEOTIDE SEQUENCE [LARGE SCALE GENOMIC DNA]</scope>
    <source>
        <strain evidence="5 6">YC419</strain>
    </source>
</reference>
<dbReference type="NCBIfam" id="NF007161">
    <property type="entry name" value="PRK09599.1"/>
    <property type="match status" value="1"/>
</dbReference>
<accession>A0ABX0E2Q1</accession>
<organism evidence="5 6">
    <name type="scientific">Streptomyces ureilyticus</name>
    <dbReference type="NCBI Taxonomy" id="1775131"/>
    <lineage>
        <taxon>Bacteria</taxon>
        <taxon>Bacillati</taxon>
        <taxon>Actinomycetota</taxon>
        <taxon>Actinomycetes</taxon>
        <taxon>Kitasatosporales</taxon>
        <taxon>Streptomycetaceae</taxon>
        <taxon>Streptomyces</taxon>
    </lineage>
</organism>
<keyword evidence="2" id="KW-0560">Oxidoreductase</keyword>
<dbReference type="InterPro" id="IPR013328">
    <property type="entry name" value="6PGD_dom2"/>
</dbReference>
<dbReference type="InterPro" id="IPR036291">
    <property type="entry name" value="NAD(P)-bd_dom_sf"/>
</dbReference>
<dbReference type="InterPro" id="IPR006183">
    <property type="entry name" value="Pgluconate_DH"/>
</dbReference>
<proteinExistence type="inferred from homology"/>
<protein>
    <submittedName>
        <fullName evidence="5">Decarboxylating 6-phosphogluconate dehydrogenase</fullName>
    </submittedName>
</protein>
<keyword evidence="6" id="KW-1185">Reference proteome</keyword>
<evidence type="ECO:0000256" key="1">
    <source>
        <dbReference type="ARBA" id="ARBA00008419"/>
    </source>
</evidence>
<evidence type="ECO:0000313" key="5">
    <source>
        <dbReference type="EMBL" id="NGO48493.1"/>
    </source>
</evidence>
<keyword evidence="3" id="KW-0311">Gluconate utilization</keyword>
<comment type="similarity">
    <text evidence="1">Belongs to the 6-phosphogluconate dehydrogenase family.</text>
</comment>
<dbReference type="EMBL" id="JAAKZX010000262">
    <property type="protein sequence ID" value="NGO48493.1"/>
    <property type="molecule type" value="Genomic_DNA"/>
</dbReference>
<dbReference type="Pfam" id="PF00393">
    <property type="entry name" value="6PGD"/>
    <property type="match status" value="1"/>
</dbReference>
<dbReference type="SUPFAM" id="SSF48179">
    <property type="entry name" value="6-phosphogluconate dehydrogenase C-terminal domain-like"/>
    <property type="match status" value="1"/>
</dbReference>
<sequence>MELGLIGLGKMGGNMRERIRQAGHTVIGYDRNPELSDVGSLTELVGRLEGPRVIWVMVPAGGPTQSVVDELGDLLEAGDTVVDGGNSRWTDDEKHAEELGAKGIGFVDAGVSGGVWGLENGYALMVGGDKEHVDRLQPIFEALKPEGPYGYVHAGRVGAGHFSKMVHNGIEYAMMQAYAEGWELLQAADSVTDVREVFRSWQQGTVIRSWLLDLAVDALDEDEYLEKLRGYAQDSGEGRWTVEAAIDNAVPLPAITASLFARFASRQDDSPQMKMIAALRNQFGGHSVESAK</sequence>
<name>A0ABX0E2Q1_9ACTN</name>
<dbReference type="NCBIfam" id="TIGR00872">
    <property type="entry name" value="gnd_rel"/>
    <property type="match status" value="1"/>
</dbReference>
<evidence type="ECO:0000313" key="6">
    <source>
        <dbReference type="Proteomes" id="UP001518140"/>
    </source>
</evidence>
<dbReference type="SUPFAM" id="SSF51735">
    <property type="entry name" value="NAD(P)-binding Rossmann-fold domains"/>
    <property type="match status" value="1"/>
</dbReference>
<dbReference type="RefSeq" id="WP_165344982.1">
    <property type="nucleotide sequence ID" value="NZ_JAAKZX010000262.1"/>
</dbReference>
<comment type="caution">
    <text evidence="5">The sequence shown here is derived from an EMBL/GenBank/DDBJ whole genome shotgun (WGS) entry which is preliminary data.</text>
</comment>
<evidence type="ECO:0000256" key="3">
    <source>
        <dbReference type="ARBA" id="ARBA00023064"/>
    </source>
</evidence>
<evidence type="ECO:0000259" key="4">
    <source>
        <dbReference type="SMART" id="SM01350"/>
    </source>
</evidence>
<evidence type="ECO:0000256" key="2">
    <source>
        <dbReference type="ARBA" id="ARBA00023002"/>
    </source>
</evidence>
<gene>
    <name evidence="5" type="primary">gnd</name>
    <name evidence="5" type="ORF">G6048_42600</name>
</gene>
<dbReference type="Proteomes" id="UP001518140">
    <property type="component" value="Unassembled WGS sequence"/>
</dbReference>
<dbReference type="Gene3D" id="1.10.1040.10">
    <property type="entry name" value="N-(1-d-carboxylethyl)-l-norvaline Dehydrogenase, domain 2"/>
    <property type="match status" value="1"/>
</dbReference>
<dbReference type="InterPro" id="IPR004849">
    <property type="entry name" value="6DGDH_YqeC"/>
</dbReference>
<dbReference type="PRINTS" id="PR00076">
    <property type="entry name" value="6PGDHDRGNASE"/>
</dbReference>
<feature type="domain" description="6-phosphogluconate dehydrogenase C-terminal" evidence="4">
    <location>
        <begin position="160"/>
        <end position="287"/>
    </location>
</feature>
<dbReference type="InterPro" id="IPR006115">
    <property type="entry name" value="6PGDH_NADP-bd"/>
</dbReference>
<dbReference type="InterPro" id="IPR008927">
    <property type="entry name" value="6-PGluconate_DH-like_C_sf"/>
</dbReference>
<dbReference type="InterPro" id="IPR006114">
    <property type="entry name" value="6PGDH_C"/>
</dbReference>